<dbReference type="CDD" id="cd01143">
    <property type="entry name" value="YvrC"/>
    <property type="match status" value="1"/>
</dbReference>
<evidence type="ECO:0000259" key="4">
    <source>
        <dbReference type="PROSITE" id="PS50983"/>
    </source>
</evidence>
<keyword evidence="2 3" id="KW-0732">Signal</keyword>
<gene>
    <name evidence="5" type="ORF">KQI88_16820</name>
</gene>
<evidence type="ECO:0000256" key="1">
    <source>
        <dbReference type="ARBA" id="ARBA00008814"/>
    </source>
</evidence>
<comment type="caution">
    <text evidence="5">The sequence shown here is derived from an EMBL/GenBank/DDBJ whole genome shotgun (WGS) entry which is preliminary data.</text>
</comment>
<evidence type="ECO:0000313" key="6">
    <source>
        <dbReference type="Proteomes" id="UP000779508"/>
    </source>
</evidence>
<dbReference type="EMBL" id="JAHLQK010000007">
    <property type="protein sequence ID" value="MBU5678077.1"/>
    <property type="molecule type" value="Genomic_DNA"/>
</dbReference>
<evidence type="ECO:0000256" key="2">
    <source>
        <dbReference type="ARBA" id="ARBA00022729"/>
    </source>
</evidence>
<dbReference type="Proteomes" id="UP000779508">
    <property type="component" value="Unassembled WGS sequence"/>
</dbReference>
<dbReference type="PROSITE" id="PS50983">
    <property type="entry name" value="FE_B12_PBP"/>
    <property type="match status" value="1"/>
</dbReference>
<feature type="chain" id="PRO_5045246392" evidence="3">
    <location>
        <begin position="25"/>
        <end position="413"/>
    </location>
</feature>
<dbReference type="RefSeq" id="WP_216419366.1">
    <property type="nucleotide sequence ID" value="NZ_JAHLQK010000007.1"/>
</dbReference>
<dbReference type="PANTHER" id="PTHR30535:SF34">
    <property type="entry name" value="MOLYBDATE-BINDING PROTEIN MOLA"/>
    <property type="match status" value="1"/>
</dbReference>
<proteinExistence type="inferred from homology"/>
<keyword evidence="6" id="KW-1185">Reference proteome</keyword>
<dbReference type="Pfam" id="PF01497">
    <property type="entry name" value="Peripla_BP_2"/>
    <property type="match status" value="1"/>
</dbReference>
<dbReference type="NCBIfam" id="NF038402">
    <property type="entry name" value="TroA_like"/>
    <property type="match status" value="1"/>
</dbReference>
<dbReference type="Pfam" id="PF07833">
    <property type="entry name" value="Cu_amine_oxidN1"/>
    <property type="match status" value="1"/>
</dbReference>
<evidence type="ECO:0000313" key="5">
    <source>
        <dbReference type="EMBL" id="MBU5678077.1"/>
    </source>
</evidence>
<reference evidence="5 6" key="1">
    <citation type="submission" date="2021-06" db="EMBL/GenBank/DDBJ databases">
        <authorList>
            <person name="Sun Q."/>
            <person name="Li D."/>
        </authorList>
    </citation>
    <scope>NUCLEOTIDE SEQUENCE [LARGE SCALE GENOMIC DNA]</scope>
    <source>
        <strain evidence="5 6">MSJ-5</strain>
    </source>
</reference>
<dbReference type="InterPro" id="IPR012854">
    <property type="entry name" value="Cu_amine_oxidase-like_N"/>
</dbReference>
<dbReference type="InterPro" id="IPR054828">
    <property type="entry name" value="Vit_B12_bind_prot"/>
</dbReference>
<comment type="similarity">
    <text evidence="1">Belongs to the bacterial solute-binding protein 8 family.</text>
</comment>
<name>A0ABS6G8M8_9FIRM</name>
<dbReference type="PANTHER" id="PTHR30535">
    <property type="entry name" value="VITAMIN B12-BINDING PROTEIN"/>
    <property type="match status" value="1"/>
</dbReference>
<dbReference type="InterPro" id="IPR002491">
    <property type="entry name" value="ABC_transptr_periplasmic_BD"/>
</dbReference>
<sequence length="413" mass="45398">MKKVLRITSFTLILVMLLTSLSFASTSNFTVAGSKKSVVMENPNGRTYIAGKSLNTLGLNISIKNNVATVKNNQVTFEFTIDTNRIKVNGVQMTLDVKTYKKGQEVYLPLRFIMETLGYEIKWDNNTRGISASKTKEITYPITFEGEGKKYTVTKAPKTIVSLAPSVTETLFAIGAGNMIKGRTQYCTYPAAAKSIKDVGTMKDPSTEVVVSIGPDLVIAGTHYKEEVLKQFEKAGINVVAKNSPNTLDEMYDYTLKMGAIVGKNYEARALVSTMKAKVDTVEALTTRIKNKPKVYYVVGTGQSGEYTAGKDTFIADVIKVTGGVNVANDITGWKYSLEKLVDNNPDIIFGPADGYNTMTSSPNYSGLKAIKNKRYITVDRDIFSRPSPRLIDEGLKILVRAFHGNLANLLNF</sequence>
<organism evidence="5 6">
    <name type="scientific">Alkaliphilus flagellatus</name>
    <dbReference type="NCBI Taxonomy" id="2841507"/>
    <lineage>
        <taxon>Bacteria</taxon>
        <taxon>Bacillati</taxon>
        <taxon>Bacillota</taxon>
        <taxon>Clostridia</taxon>
        <taxon>Peptostreptococcales</taxon>
        <taxon>Natronincolaceae</taxon>
        <taxon>Alkaliphilus</taxon>
    </lineage>
</organism>
<feature type="domain" description="Fe/B12 periplasmic-binding" evidence="4">
    <location>
        <begin position="159"/>
        <end position="407"/>
    </location>
</feature>
<dbReference type="InterPro" id="IPR050902">
    <property type="entry name" value="ABC_Transporter_SBP"/>
</dbReference>
<accession>A0ABS6G8M8</accession>
<evidence type="ECO:0000256" key="3">
    <source>
        <dbReference type="SAM" id="SignalP"/>
    </source>
</evidence>
<protein>
    <submittedName>
        <fullName evidence="5">ABC transporter substrate-binding protein</fullName>
    </submittedName>
</protein>
<feature type="signal peptide" evidence="3">
    <location>
        <begin position="1"/>
        <end position="24"/>
    </location>
</feature>